<evidence type="ECO:0000256" key="2">
    <source>
        <dbReference type="ARBA" id="ARBA00022679"/>
    </source>
</evidence>
<keyword evidence="5" id="KW-1185">Reference proteome</keyword>
<name>A0ABN0EG90_9FIRM</name>
<dbReference type="Proteomes" id="UP000005963">
    <property type="component" value="Unassembled WGS sequence"/>
</dbReference>
<dbReference type="PANTHER" id="PTHR22916">
    <property type="entry name" value="GLYCOSYLTRANSFERASE"/>
    <property type="match status" value="1"/>
</dbReference>
<keyword evidence="1" id="KW-0328">Glycosyltransferase</keyword>
<accession>A0ABN0EG90</accession>
<gene>
    <name evidence="4" type="ORF">HMPREF9454_02064</name>
</gene>
<dbReference type="PANTHER" id="PTHR22916:SF51">
    <property type="entry name" value="GLYCOSYLTRANSFERASE EPSH-RELATED"/>
    <property type="match status" value="1"/>
</dbReference>
<feature type="domain" description="Glycosyltransferase 2-like" evidence="3">
    <location>
        <begin position="5"/>
        <end position="173"/>
    </location>
</feature>
<dbReference type="SUPFAM" id="SSF53448">
    <property type="entry name" value="Nucleotide-diphospho-sugar transferases"/>
    <property type="match status" value="1"/>
</dbReference>
<dbReference type="CDD" id="cd00761">
    <property type="entry name" value="Glyco_tranf_GTA_type"/>
    <property type="match status" value="1"/>
</dbReference>
<evidence type="ECO:0000313" key="4">
    <source>
        <dbReference type="EMBL" id="EHR34199.1"/>
    </source>
</evidence>
<protein>
    <recommendedName>
        <fullName evidence="3">Glycosyltransferase 2-like domain-containing protein</fullName>
    </recommendedName>
</protein>
<dbReference type="Pfam" id="PF00535">
    <property type="entry name" value="Glycos_transf_2"/>
    <property type="match status" value="1"/>
</dbReference>
<organism evidence="4 5">
    <name type="scientific">Megamonas funiformis YIT 11815</name>
    <dbReference type="NCBI Taxonomy" id="742816"/>
    <lineage>
        <taxon>Bacteria</taxon>
        <taxon>Bacillati</taxon>
        <taxon>Bacillota</taxon>
        <taxon>Negativicutes</taxon>
        <taxon>Selenomonadales</taxon>
        <taxon>Selenomonadaceae</taxon>
        <taxon>Megamonas</taxon>
    </lineage>
</organism>
<reference evidence="4 5" key="1">
    <citation type="submission" date="2012-01" db="EMBL/GenBank/DDBJ databases">
        <title>The Genome Sequence of Megamonas funiformis YIT 11815.</title>
        <authorList>
            <consortium name="The Broad Institute Genome Sequencing Platform"/>
            <person name="Earl A."/>
            <person name="Ward D."/>
            <person name="Feldgarden M."/>
            <person name="Gevers D."/>
            <person name="Morotomi M."/>
            <person name="Young S.K."/>
            <person name="Zeng Q."/>
            <person name="Gargeya S."/>
            <person name="Fitzgerald M."/>
            <person name="Haas B."/>
            <person name="Abouelleil A."/>
            <person name="Alvarado L."/>
            <person name="Arachchi H.M."/>
            <person name="Berlin A."/>
            <person name="Chapman S.B."/>
            <person name="Gearin G."/>
            <person name="Goldberg J."/>
            <person name="Griggs A."/>
            <person name="Gujja S."/>
            <person name="Hansen M."/>
            <person name="Heiman D."/>
            <person name="Howarth C."/>
            <person name="Larimer J."/>
            <person name="Lui A."/>
            <person name="MacDonald P.J.P."/>
            <person name="McCowen C."/>
            <person name="Montmayeur A."/>
            <person name="Murphy C."/>
            <person name="Neiman D."/>
            <person name="Pearson M."/>
            <person name="Priest M."/>
            <person name="Roberts A."/>
            <person name="Saif S."/>
            <person name="Shea T."/>
            <person name="Sisk P."/>
            <person name="Stolte C."/>
            <person name="Sykes S."/>
            <person name="Wortman J."/>
            <person name="Nusbaum C."/>
            <person name="Birren B."/>
        </authorList>
    </citation>
    <scope>NUCLEOTIDE SEQUENCE [LARGE SCALE GENOMIC DNA]</scope>
    <source>
        <strain evidence="4 5">YIT 11815</strain>
    </source>
</reference>
<comment type="caution">
    <text evidence="4">The sequence shown here is derived from an EMBL/GenBank/DDBJ whole genome shotgun (WGS) entry which is preliminary data.</text>
</comment>
<dbReference type="EMBL" id="ADMB01000089">
    <property type="protein sequence ID" value="EHR34199.1"/>
    <property type="molecule type" value="Genomic_DNA"/>
</dbReference>
<evidence type="ECO:0000256" key="1">
    <source>
        <dbReference type="ARBA" id="ARBA00022676"/>
    </source>
</evidence>
<evidence type="ECO:0000259" key="3">
    <source>
        <dbReference type="Pfam" id="PF00535"/>
    </source>
</evidence>
<dbReference type="RefSeq" id="WP_008539632.1">
    <property type="nucleotide sequence ID" value="NZ_JH601092.1"/>
</dbReference>
<keyword evidence="2" id="KW-0808">Transferase</keyword>
<dbReference type="InterPro" id="IPR001173">
    <property type="entry name" value="Glyco_trans_2-like"/>
</dbReference>
<dbReference type="GeneID" id="62779579"/>
<sequence length="325" mass="38498">MIKISIIIPVYNVEKYLATCLDSVINQTYKNLEILLIDDGSTDSSGLICEQYSKKDTRIKTIHKKNGGLSDARNVGISYASGDYISFIDSDDFIDINTFTILNQYIKQYNADIITFNYYDYYNKDKISPHLLFNNLKFYAQQEFHSTFAKDLFNKYEMNVTAWNKVYKRKIFNNIKFPYGKLFEDTFSAIYILNQCNNILVIPDTLYYYRRRNDSIIGKHIQEKKYNIINIDSIEAKIMSAVDFYIFANHNKESTEMLFRILKNSLDDILFSANRNQYKNYELALIYLLKNLYKKPQLSLKIKFGILKRCFNIELYRRLIILFKK</sequence>
<dbReference type="Gene3D" id="3.90.550.10">
    <property type="entry name" value="Spore Coat Polysaccharide Biosynthesis Protein SpsA, Chain A"/>
    <property type="match status" value="1"/>
</dbReference>
<evidence type="ECO:0000313" key="5">
    <source>
        <dbReference type="Proteomes" id="UP000005963"/>
    </source>
</evidence>
<dbReference type="InterPro" id="IPR029044">
    <property type="entry name" value="Nucleotide-diphossugar_trans"/>
</dbReference>
<proteinExistence type="predicted"/>